<evidence type="ECO:0000313" key="1">
    <source>
        <dbReference type="EMBL" id="VWO97845.1"/>
    </source>
</evidence>
<sequence length="81" mass="8620">MVHAARVELTALSELVFLASTWTVLGSKRDLHLAILSLALPLVTVGHRALPRASPGEEVLSASRTADVLPTRLKLHVTGGM</sequence>
<gene>
    <name evidence="1" type="primary">I1S2F2</name>
</gene>
<proteinExistence type="predicted"/>
<name>A0A5K1JYQ9_9APHY</name>
<dbReference type="EMBL" id="LR726563">
    <property type="protein sequence ID" value="VWO97845.1"/>
    <property type="molecule type" value="Genomic_DNA"/>
</dbReference>
<reference evidence="1" key="1">
    <citation type="submission" date="2019-10" db="EMBL/GenBank/DDBJ databases">
        <authorList>
            <person name="Nor Muhammad N."/>
        </authorList>
    </citation>
    <scope>NUCLEOTIDE SEQUENCE</scope>
</reference>
<dbReference type="AlphaFoldDB" id="A0A5K1JYQ9"/>
<organism evidence="1">
    <name type="scientific">Ganoderma boninense</name>
    <dbReference type="NCBI Taxonomy" id="34458"/>
    <lineage>
        <taxon>Eukaryota</taxon>
        <taxon>Fungi</taxon>
        <taxon>Dikarya</taxon>
        <taxon>Basidiomycota</taxon>
        <taxon>Agaricomycotina</taxon>
        <taxon>Agaricomycetes</taxon>
        <taxon>Polyporales</taxon>
        <taxon>Polyporaceae</taxon>
        <taxon>Ganoderma</taxon>
    </lineage>
</organism>
<accession>A0A5K1JYQ9</accession>
<protein>
    <submittedName>
        <fullName evidence="1">Structural maintenance of chromosomes protein</fullName>
    </submittedName>
</protein>